<evidence type="ECO:0000256" key="1">
    <source>
        <dbReference type="ARBA" id="ARBA00006865"/>
    </source>
</evidence>
<dbReference type="InterPro" id="IPR050546">
    <property type="entry name" value="Glycosyl_Hydrlase_16"/>
</dbReference>
<dbReference type="Pfam" id="PF00722">
    <property type="entry name" value="Glyco_hydro_16"/>
    <property type="match status" value="1"/>
</dbReference>
<sequence length="764" mass="81712">MNLIHAGLPQGRKGGSLGAHARALALLATVLLSTNGVQASGPIYADGDLAPAGAPDGIINLGDYQIAQDIVLSADTPSPLQLAHGDVFPPAAPDGKINIQDVLHLQNQLLSGSTALAFVKTIDLFLDGPAEISSPLDRSASVTLRNGGFKAPGATVVNNPYAIDSDDPDNIVWQVSVSGGVANVYLNTGNLSTDPLFDTGFDFSGNGQGQLVFDIRVNSLSANAALTVKMDSGYPALGQKVLSPSQYQLGEWRRVSVSFADLLANPGPGEGLDLSDVGNAFVIEVTGGDASFDLDNIFVSQACNEPDACSAQVKTKPEPAIFSLIWSDEFDGTALSSDNWVAETGYGSFGWGNDEWQLYTNSSANLFVQDGNLNIVARCAQPPNCGKRNGTITSARINTLGKFAFKYGKIEARLKPPVSTGMWPAFWMLGSNFPSVGWPRTGEIDIVEMNNNYSDEKTTHFTVHYCDDRRSPAPCQFDPGWQYDSQFKSFPYSLGDDYHIFSAEWDANGITGKIDGQTYFYRAIDPGYMTEFLEEFFTILNVAVGGTLGGAPDETTQWPQTMLVDYVRVYQADDGEGTYTLGAGPTTPELGIYSETHTDGVLRYANIINGADFGGNLTNTSENSTAVAPADGNVALAADYVNTGRSYGGFILNFGSGSDMSAYQSLRFAINTSAMPAFADMRVQLESPAGGQPAPRIQLADYTPVSISGNWAYYDIPLQDFEGQTALLSLTSIIYLGFWNPISAGGQLQFGRLYFDDIHLAGGE</sequence>
<dbReference type="InterPro" id="IPR013320">
    <property type="entry name" value="ConA-like_dom_sf"/>
</dbReference>
<keyword evidence="4" id="KW-1185">Reference proteome</keyword>
<dbReference type="Gene3D" id="2.60.120.200">
    <property type="match status" value="1"/>
</dbReference>
<name>A0ABT3TKV6_9GAMM</name>
<dbReference type="Proteomes" id="UP001143362">
    <property type="component" value="Unassembled WGS sequence"/>
</dbReference>
<evidence type="ECO:0000313" key="3">
    <source>
        <dbReference type="EMBL" id="MCX2982948.1"/>
    </source>
</evidence>
<reference evidence="3" key="1">
    <citation type="submission" date="2019-02" db="EMBL/GenBank/DDBJ databases">
        <authorList>
            <person name="Li S.-H."/>
        </authorList>
    </citation>
    <scope>NUCLEOTIDE SEQUENCE</scope>
    <source>
        <strain evidence="3">IMCC14734</strain>
    </source>
</reference>
<proteinExistence type="inferred from homology"/>
<evidence type="ECO:0000313" key="4">
    <source>
        <dbReference type="Proteomes" id="UP001143362"/>
    </source>
</evidence>
<gene>
    <name evidence="3" type="ORF">EYC98_18965</name>
</gene>
<dbReference type="InterPro" id="IPR036439">
    <property type="entry name" value="Dockerin_dom_sf"/>
</dbReference>
<dbReference type="PROSITE" id="PS51762">
    <property type="entry name" value="GH16_2"/>
    <property type="match status" value="1"/>
</dbReference>
<dbReference type="Gene3D" id="1.10.1330.10">
    <property type="entry name" value="Dockerin domain"/>
    <property type="match status" value="1"/>
</dbReference>
<comment type="similarity">
    <text evidence="1">Belongs to the glycosyl hydrolase 16 family.</text>
</comment>
<dbReference type="Gene3D" id="2.60.120.430">
    <property type="entry name" value="Galactose-binding lectin"/>
    <property type="match status" value="2"/>
</dbReference>
<dbReference type="SUPFAM" id="SSF49785">
    <property type="entry name" value="Galactose-binding domain-like"/>
    <property type="match status" value="1"/>
</dbReference>
<organism evidence="3 4">
    <name type="scientific">Candidatus Litorirhabdus singularis</name>
    <dbReference type="NCBI Taxonomy" id="2518993"/>
    <lineage>
        <taxon>Bacteria</taxon>
        <taxon>Pseudomonadati</taxon>
        <taxon>Pseudomonadota</taxon>
        <taxon>Gammaproteobacteria</taxon>
        <taxon>Cellvibrionales</taxon>
        <taxon>Halieaceae</taxon>
        <taxon>Candidatus Litorirhabdus</taxon>
    </lineage>
</organism>
<keyword evidence="3" id="KW-0378">Hydrolase</keyword>
<evidence type="ECO:0000259" key="2">
    <source>
        <dbReference type="PROSITE" id="PS51762"/>
    </source>
</evidence>
<dbReference type="CDD" id="cd08023">
    <property type="entry name" value="GH16_laminarinase_like"/>
    <property type="match status" value="1"/>
</dbReference>
<dbReference type="PANTHER" id="PTHR10963">
    <property type="entry name" value="GLYCOSYL HYDROLASE-RELATED"/>
    <property type="match status" value="1"/>
</dbReference>
<dbReference type="InterPro" id="IPR008979">
    <property type="entry name" value="Galactose-bd-like_sf"/>
</dbReference>
<dbReference type="PANTHER" id="PTHR10963:SF55">
    <property type="entry name" value="GLYCOSIDE HYDROLASE FAMILY 16 PROTEIN"/>
    <property type="match status" value="1"/>
</dbReference>
<dbReference type="SUPFAM" id="SSF49899">
    <property type="entry name" value="Concanavalin A-like lectins/glucanases"/>
    <property type="match status" value="1"/>
</dbReference>
<dbReference type="EMBL" id="SHNN01000005">
    <property type="protein sequence ID" value="MCX2982948.1"/>
    <property type="molecule type" value="Genomic_DNA"/>
</dbReference>
<accession>A0ABT3TKV6</accession>
<dbReference type="GO" id="GO:0016787">
    <property type="term" value="F:hydrolase activity"/>
    <property type="evidence" value="ECO:0007669"/>
    <property type="project" value="UniProtKB-KW"/>
</dbReference>
<dbReference type="InterPro" id="IPR000757">
    <property type="entry name" value="Beta-glucanase-like"/>
</dbReference>
<comment type="caution">
    <text evidence="3">The sequence shown here is derived from an EMBL/GenBank/DDBJ whole genome shotgun (WGS) entry which is preliminary data.</text>
</comment>
<feature type="domain" description="GH16" evidence="2">
    <location>
        <begin position="292"/>
        <end position="575"/>
    </location>
</feature>
<protein>
    <submittedName>
        <fullName evidence="3">Glycosyl hydrolase family protein</fullName>
    </submittedName>
</protein>